<dbReference type="AlphaFoldDB" id="M0IJ70"/>
<evidence type="ECO:0000256" key="1">
    <source>
        <dbReference type="SAM" id="Phobius"/>
    </source>
</evidence>
<keyword evidence="1" id="KW-1133">Transmembrane helix</keyword>
<feature type="transmembrane region" description="Helical" evidence="1">
    <location>
        <begin position="6"/>
        <end position="26"/>
    </location>
</feature>
<sequence length="198" mass="22179">MSFDPQSILQILGVIFSGLTPLMFALPRLPYLKCVARPAEFEDGWFSLLVRRQLNHEDDGFDAVVEFASNHPIGDDSFVESISDHPAVDSQKLESEGVASVIEEIRILTKPRNFSEWILLCFDEDSDGPQGEPKKTENLGFVKFNTDSRGSDWQWFAPVSAIEHTAQAFIQNHVSRWMTYGAIALFLSVAFQLAALAL</sequence>
<dbReference type="EMBL" id="AOLN01000009">
    <property type="protein sequence ID" value="ELZ96067.1"/>
    <property type="molecule type" value="Genomic_DNA"/>
</dbReference>
<keyword evidence="1" id="KW-0472">Membrane</keyword>
<reference evidence="2 3" key="1">
    <citation type="journal article" date="2014" name="PLoS Genet.">
        <title>Phylogenetically driven sequencing of extremely halophilic archaea reveals strategies for static and dynamic osmo-response.</title>
        <authorList>
            <person name="Becker E.A."/>
            <person name="Seitzer P.M."/>
            <person name="Tritt A."/>
            <person name="Larsen D."/>
            <person name="Krusor M."/>
            <person name="Yao A.I."/>
            <person name="Wu D."/>
            <person name="Madern D."/>
            <person name="Eisen J.A."/>
            <person name="Darling A.E."/>
            <person name="Facciotti M.T."/>
        </authorList>
    </citation>
    <scope>NUCLEOTIDE SEQUENCE [LARGE SCALE GENOMIC DNA]</scope>
    <source>
        <strain evidence="2 3">ATCC BAA-1512</strain>
    </source>
</reference>
<keyword evidence="3" id="KW-1185">Reference proteome</keyword>
<comment type="caution">
    <text evidence="2">The sequence shown here is derived from an EMBL/GenBank/DDBJ whole genome shotgun (WGS) entry which is preliminary data.</text>
</comment>
<name>M0IJ70_9EURY</name>
<dbReference type="STRING" id="662479.C440_05737"/>
<evidence type="ECO:0000313" key="2">
    <source>
        <dbReference type="EMBL" id="ELZ96067.1"/>
    </source>
</evidence>
<feature type="transmembrane region" description="Helical" evidence="1">
    <location>
        <begin position="177"/>
        <end position="197"/>
    </location>
</feature>
<keyword evidence="1" id="KW-0812">Transmembrane</keyword>
<proteinExistence type="predicted"/>
<evidence type="ECO:0000313" key="3">
    <source>
        <dbReference type="Proteomes" id="UP000011550"/>
    </source>
</evidence>
<dbReference type="Proteomes" id="UP000011550">
    <property type="component" value="Unassembled WGS sequence"/>
</dbReference>
<organism evidence="2 3">
    <name type="scientific">Haloferax mucosum ATCC BAA-1512</name>
    <dbReference type="NCBI Taxonomy" id="662479"/>
    <lineage>
        <taxon>Archaea</taxon>
        <taxon>Methanobacteriati</taxon>
        <taxon>Methanobacteriota</taxon>
        <taxon>Stenosarchaea group</taxon>
        <taxon>Halobacteria</taxon>
        <taxon>Halobacteriales</taxon>
        <taxon>Haloferacaceae</taxon>
        <taxon>Haloferax</taxon>
    </lineage>
</organism>
<accession>M0IJ70</accession>
<gene>
    <name evidence="2" type="ORF">C440_05737</name>
</gene>
<dbReference type="RefSeq" id="WP_008319126.1">
    <property type="nucleotide sequence ID" value="NZ_AOLN01000009.1"/>
</dbReference>
<protein>
    <submittedName>
        <fullName evidence="2">Uncharacterized protein</fullName>
    </submittedName>
</protein>